<dbReference type="InParanoid" id="A0A177CCT7"/>
<dbReference type="EMBL" id="KV441553">
    <property type="protein sequence ID" value="OAG04588.1"/>
    <property type="molecule type" value="Genomic_DNA"/>
</dbReference>
<dbReference type="RefSeq" id="XP_018034953.1">
    <property type="nucleotide sequence ID" value="XM_018187447.1"/>
</dbReference>
<dbReference type="AlphaFoldDB" id="A0A177CCT7"/>
<evidence type="ECO:0000256" key="1">
    <source>
        <dbReference type="SAM" id="MobiDB-lite"/>
    </source>
</evidence>
<dbReference type="OrthoDB" id="10656681at2759"/>
<protein>
    <submittedName>
        <fullName evidence="2">Uncharacterized protein</fullName>
    </submittedName>
</protein>
<feature type="region of interest" description="Disordered" evidence="1">
    <location>
        <begin position="1"/>
        <end position="33"/>
    </location>
</feature>
<dbReference type="GeneID" id="28770933"/>
<dbReference type="Proteomes" id="UP000077069">
    <property type="component" value="Unassembled WGS sequence"/>
</dbReference>
<name>A0A177CCT7_9PLEO</name>
<evidence type="ECO:0000313" key="2">
    <source>
        <dbReference type="EMBL" id="OAG04588.1"/>
    </source>
</evidence>
<reference evidence="2 3" key="1">
    <citation type="submission" date="2016-05" db="EMBL/GenBank/DDBJ databases">
        <title>Comparative analysis of secretome profiles of manganese(II)-oxidizing ascomycete fungi.</title>
        <authorList>
            <consortium name="DOE Joint Genome Institute"/>
            <person name="Zeiner C.A."/>
            <person name="Purvine S.O."/>
            <person name="Zink E.M."/>
            <person name="Wu S."/>
            <person name="Pasa-Tolic L."/>
            <person name="Chaput D.L."/>
            <person name="Haridas S."/>
            <person name="Grigoriev I.V."/>
            <person name="Santelli C.M."/>
            <person name="Hansel C.M."/>
        </authorList>
    </citation>
    <scope>NUCLEOTIDE SEQUENCE [LARGE SCALE GENOMIC DNA]</scope>
    <source>
        <strain evidence="2 3">AP3s5-JAC2a</strain>
    </source>
</reference>
<sequence>MLKPHRQDLFTQGHFSCSPRTKNGRQSSGPRAPYERAIPIRPFRSFHQPTPLYQRELGPTTWPGCDILRPVWRSYSSPDPSYSEPAGTAWRPETVEWPSEHGNTSCRPAVQQHNQAFGDAEIFVNWCSPNALFWYDSRSGLSAARCVRCRDCGLVQAIAIRAASTPRSHVSHQRNLIGPSLGLSTHRCFHTRCSRGVLPNWQEPLSFSLPCSIRAGVSRQAGTRIHGDLLMTYPLGDTDVRAM</sequence>
<gene>
    <name evidence="2" type="ORF">CC84DRAFT_798282</name>
</gene>
<evidence type="ECO:0000313" key="3">
    <source>
        <dbReference type="Proteomes" id="UP000077069"/>
    </source>
</evidence>
<proteinExistence type="predicted"/>
<feature type="compositionally biased region" description="Polar residues" evidence="1">
    <location>
        <begin position="9"/>
        <end position="29"/>
    </location>
</feature>
<keyword evidence="3" id="KW-1185">Reference proteome</keyword>
<accession>A0A177CCT7</accession>
<organism evidence="2 3">
    <name type="scientific">Paraphaeosphaeria sporulosa</name>
    <dbReference type="NCBI Taxonomy" id="1460663"/>
    <lineage>
        <taxon>Eukaryota</taxon>
        <taxon>Fungi</taxon>
        <taxon>Dikarya</taxon>
        <taxon>Ascomycota</taxon>
        <taxon>Pezizomycotina</taxon>
        <taxon>Dothideomycetes</taxon>
        <taxon>Pleosporomycetidae</taxon>
        <taxon>Pleosporales</taxon>
        <taxon>Massarineae</taxon>
        <taxon>Didymosphaeriaceae</taxon>
        <taxon>Paraphaeosphaeria</taxon>
    </lineage>
</organism>